<organism evidence="3 4">
    <name type="scientific">Lysinibacillus macroides</name>
    <dbReference type="NCBI Taxonomy" id="33935"/>
    <lineage>
        <taxon>Bacteria</taxon>
        <taxon>Bacillati</taxon>
        <taxon>Bacillota</taxon>
        <taxon>Bacilli</taxon>
        <taxon>Bacillales</taxon>
        <taxon>Bacillaceae</taxon>
        <taxon>Lysinibacillus</taxon>
    </lineage>
</organism>
<feature type="domain" description="Transcobalamin-like C-terminal" evidence="2">
    <location>
        <begin position="67"/>
        <end position="143"/>
    </location>
</feature>
<feature type="chain" id="PRO_5005834009" description="Transcobalamin-like C-terminal domain-containing protein" evidence="1">
    <location>
        <begin position="28"/>
        <end position="241"/>
    </location>
</feature>
<feature type="signal peptide" evidence="1">
    <location>
        <begin position="1"/>
        <end position="27"/>
    </location>
</feature>
<accession>A0A0M9DID4</accession>
<sequence length="241" mass="25509">MKIFKKWWQLAFALLLAVSLVSPTASAAVLQPVNQEQQATTFDVTLSIDGLYGTTIVPETIEDVEAGTTALELLEQVLQDNNKPYVVTIHPVYGPYLESIDGLAAGSLNGWDGWVYTVNDSSPTVGLGAYVLAPNDEVHVYYTTWAQLNTPSTVAVDDINPSITVNLTGDLLNTGTASNLANWTIDTGTTALTAQSVTVNTSQQAVITFAGQAEEGTITITASANALFGNSASDPLEVVVQ</sequence>
<dbReference type="Pfam" id="PF14478">
    <property type="entry name" value="DUF4430"/>
    <property type="match status" value="1"/>
</dbReference>
<dbReference type="OrthoDB" id="2356646at2"/>
<dbReference type="RefSeq" id="WP_053996220.1">
    <property type="nucleotide sequence ID" value="NZ_CP065643.1"/>
</dbReference>
<evidence type="ECO:0000256" key="1">
    <source>
        <dbReference type="SAM" id="SignalP"/>
    </source>
</evidence>
<evidence type="ECO:0000313" key="4">
    <source>
        <dbReference type="Proteomes" id="UP000037977"/>
    </source>
</evidence>
<dbReference type="InterPro" id="IPR027954">
    <property type="entry name" value="Transcobalamin-like_C"/>
</dbReference>
<dbReference type="PATRIC" id="fig|33935.3.peg.2304"/>
<keyword evidence="1" id="KW-0732">Signal</keyword>
<dbReference type="EMBL" id="LGCI01000010">
    <property type="protein sequence ID" value="KOY80980.1"/>
    <property type="molecule type" value="Genomic_DNA"/>
</dbReference>
<comment type="caution">
    <text evidence="3">The sequence shown here is derived from an EMBL/GenBank/DDBJ whole genome shotgun (WGS) entry which is preliminary data.</text>
</comment>
<name>A0A0M9DID4_9BACI</name>
<dbReference type="AlphaFoldDB" id="A0A0M9DID4"/>
<dbReference type="Proteomes" id="UP000037977">
    <property type="component" value="Unassembled WGS sequence"/>
</dbReference>
<protein>
    <recommendedName>
        <fullName evidence="2">Transcobalamin-like C-terminal domain-containing protein</fullName>
    </recommendedName>
</protein>
<dbReference type="Gene3D" id="2.170.130.30">
    <property type="match status" value="1"/>
</dbReference>
<proteinExistence type="predicted"/>
<gene>
    <name evidence="3" type="ORF">ADM90_17605</name>
</gene>
<keyword evidence="4" id="KW-1185">Reference proteome</keyword>
<evidence type="ECO:0000259" key="2">
    <source>
        <dbReference type="Pfam" id="PF14478"/>
    </source>
</evidence>
<reference evidence="3 4" key="1">
    <citation type="submission" date="2015-07" db="EMBL/GenBank/DDBJ databases">
        <title>Genome sequencing project for genomic taxonomy and phylogenomics of Bacillus-like bacteria.</title>
        <authorList>
            <person name="Liu B."/>
            <person name="Wang J."/>
            <person name="Zhu Y."/>
            <person name="Liu G."/>
            <person name="Chen Q."/>
            <person name="Chen Z."/>
            <person name="Che J."/>
            <person name="Ge C."/>
            <person name="Shi H."/>
            <person name="Pan Z."/>
            <person name="Liu X."/>
        </authorList>
    </citation>
    <scope>NUCLEOTIDE SEQUENCE [LARGE SCALE GENOMIC DNA]</scope>
    <source>
        <strain evidence="3 4">DSM 54</strain>
    </source>
</reference>
<evidence type="ECO:0000313" key="3">
    <source>
        <dbReference type="EMBL" id="KOY80980.1"/>
    </source>
</evidence>